<accession>A0A2S2R8R9</accession>
<sequence length="151" mass="16645">MVPSTNGTCARGRNVEEHVLYATVGNTESAASGGTLQKARGSTRPPPPQTTTTNAPERQRRVFADLNTTLARIRQRDALPPLEHSIALPSHGNRTVLSTENISPAVPHPPSVRSPVRLRRSVAKRKPFFRFRRGNKARTYSAPSKMNNKQD</sequence>
<protein>
    <submittedName>
        <fullName evidence="2">Uncharacterized protein</fullName>
    </submittedName>
</protein>
<proteinExistence type="predicted"/>
<name>A0A2S2R8R9_9HEMI</name>
<feature type="compositionally biased region" description="Polar residues" evidence="1">
    <location>
        <begin position="92"/>
        <end position="102"/>
    </location>
</feature>
<feature type="region of interest" description="Disordered" evidence="1">
    <location>
        <begin position="26"/>
        <end position="61"/>
    </location>
</feature>
<dbReference type="AlphaFoldDB" id="A0A2S2R8R9"/>
<dbReference type="EMBL" id="GGMS01017165">
    <property type="protein sequence ID" value="MBY86368.1"/>
    <property type="molecule type" value="Transcribed_RNA"/>
</dbReference>
<organism evidence="2">
    <name type="scientific">Sipha flava</name>
    <name type="common">yellow sugarcane aphid</name>
    <dbReference type="NCBI Taxonomy" id="143950"/>
    <lineage>
        <taxon>Eukaryota</taxon>
        <taxon>Metazoa</taxon>
        <taxon>Ecdysozoa</taxon>
        <taxon>Arthropoda</taxon>
        <taxon>Hexapoda</taxon>
        <taxon>Insecta</taxon>
        <taxon>Pterygota</taxon>
        <taxon>Neoptera</taxon>
        <taxon>Paraneoptera</taxon>
        <taxon>Hemiptera</taxon>
        <taxon>Sternorrhyncha</taxon>
        <taxon>Aphidomorpha</taxon>
        <taxon>Aphidoidea</taxon>
        <taxon>Aphididae</taxon>
        <taxon>Sipha</taxon>
    </lineage>
</organism>
<reference evidence="2" key="1">
    <citation type="submission" date="2018-04" db="EMBL/GenBank/DDBJ databases">
        <title>Transcriptome assembly of Sipha flava.</title>
        <authorList>
            <person name="Scully E.D."/>
            <person name="Geib S.M."/>
            <person name="Palmer N.A."/>
            <person name="Koch K."/>
            <person name="Bradshaw J."/>
            <person name="Heng-Moss T."/>
            <person name="Sarath G."/>
        </authorList>
    </citation>
    <scope>NUCLEOTIDE SEQUENCE</scope>
</reference>
<evidence type="ECO:0000256" key="1">
    <source>
        <dbReference type="SAM" id="MobiDB-lite"/>
    </source>
</evidence>
<gene>
    <name evidence="2" type="ORF">g.511</name>
</gene>
<feature type="compositionally biased region" description="Polar residues" evidence="1">
    <location>
        <begin position="26"/>
        <end position="35"/>
    </location>
</feature>
<feature type="region of interest" description="Disordered" evidence="1">
    <location>
        <begin position="75"/>
        <end position="114"/>
    </location>
</feature>
<evidence type="ECO:0000313" key="2">
    <source>
        <dbReference type="EMBL" id="MBY86368.1"/>
    </source>
</evidence>
<feature type="region of interest" description="Disordered" evidence="1">
    <location>
        <begin position="132"/>
        <end position="151"/>
    </location>
</feature>
<feature type="compositionally biased region" description="Polar residues" evidence="1">
    <location>
        <begin position="141"/>
        <end position="151"/>
    </location>
</feature>